<dbReference type="Gene3D" id="3.40.50.1820">
    <property type="entry name" value="alpha/beta hydrolase"/>
    <property type="match status" value="1"/>
</dbReference>
<dbReference type="Proteomes" id="UP001501057">
    <property type="component" value="Unassembled WGS sequence"/>
</dbReference>
<dbReference type="InterPro" id="IPR029058">
    <property type="entry name" value="AB_hydrolase_fold"/>
</dbReference>
<evidence type="ECO:0000313" key="3">
    <source>
        <dbReference type="Proteomes" id="UP001501057"/>
    </source>
</evidence>
<keyword evidence="2" id="KW-0378">Hydrolase</keyword>
<dbReference type="PRINTS" id="PR00111">
    <property type="entry name" value="ABHYDROLASE"/>
</dbReference>
<dbReference type="SUPFAM" id="SSF53474">
    <property type="entry name" value="alpha/beta-Hydrolases"/>
    <property type="match status" value="1"/>
</dbReference>
<sequence>MQTLDLVGADSGVEFGLGVHLDTLTLGSGPTALVLPGTERVTEDVPFATALAEQFSVVLPSHPGFGRSERPDWCATVSDVADVYLDWLDRTDQSNVTLVGLQFGGWVALELATRGSERISRLVLVDTVGVKLGAPREREITDVFATIRADLERLTYADPAKGVGPLEDAAIDDVLEVMRNEEALAAYGWEPYLHTPRLDQALGRITVPTSVVWGADDGIVSPAYGRAIAERIPGATFHELDAAGHRAQVDRPTDVAALITRPVA</sequence>
<evidence type="ECO:0000259" key="1">
    <source>
        <dbReference type="Pfam" id="PF12697"/>
    </source>
</evidence>
<reference evidence="2 3" key="1">
    <citation type="journal article" date="2019" name="Int. J. Syst. Evol. Microbiol.">
        <title>The Global Catalogue of Microorganisms (GCM) 10K type strain sequencing project: providing services to taxonomists for standard genome sequencing and annotation.</title>
        <authorList>
            <consortium name="The Broad Institute Genomics Platform"/>
            <consortium name="The Broad Institute Genome Sequencing Center for Infectious Disease"/>
            <person name="Wu L."/>
            <person name="Ma J."/>
        </authorList>
    </citation>
    <scope>NUCLEOTIDE SEQUENCE [LARGE SCALE GENOMIC DNA]</scope>
    <source>
        <strain evidence="2 3">JCM 13518</strain>
    </source>
</reference>
<dbReference type="GO" id="GO:0016787">
    <property type="term" value="F:hydrolase activity"/>
    <property type="evidence" value="ECO:0007669"/>
    <property type="project" value="UniProtKB-KW"/>
</dbReference>
<dbReference type="Pfam" id="PF12697">
    <property type="entry name" value="Abhydrolase_6"/>
    <property type="match status" value="1"/>
</dbReference>
<evidence type="ECO:0000313" key="2">
    <source>
        <dbReference type="EMBL" id="GAA1734217.1"/>
    </source>
</evidence>
<dbReference type="InterPro" id="IPR050266">
    <property type="entry name" value="AB_hydrolase_sf"/>
</dbReference>
<dbReference type="RefSeq" id="WP_344199084.1">
    <property type="nucleotide sequence ID" value="NZ_BAAAME010000002.1"/>
</dbReference>
<feature type="domain" description="AB hydrolase-1" evidence="1">
    <location>
        <begin position="46"/>
        <end position="257"/>
    </location>
</feature>
<accession>A0ABN2JP07</accession>
<organism evidence="2 3">
    <name type="scientific">Aeromicrobium alkaliterrae</name>
    <dbReference type="NCBI Taxonomy" id="302168"/>
    <lineage>
        <taxon>Bacteria</taxon>
        <taxon>Bacillati</taxon>
        <taxon>Actinomycetota</taxon>
        <taxon>Actinomycetes</taxon>
        <taxon>Propionibacteriales</taxon>
        <taxon>Nocardioidaceae</taxon>
        <taxon>Aeromicrobium</taxon>
    </lineage>
</organism>
<keyword evidence="3" id="KW-1185">Reference proteome</keyword>
<gene>
    <name evidence="2" type="ORF">GCM10009710_13560</name>
</gene>
<dbReference type="InterPro" id="IPR000073">
    <property type="entry name" value="AB_hydrolase_1"/>
</dbReference>
<dbReference type="PANTHER" id="PTHR43798">
    <property type="entry name" value="MONOACYLGLYCEROL LIPASE"/>
    <property type="match status" value="1"/>
</dbReference>
<name>A0ABN2JP07_9ACTN</name>
<dbReference type="EMBL" id="BAAAME010000002">
    <property type="protein sequence ID" value="GAA1734217.1"/>
    <property type="molecule type" value="Genomic_DNA"/>
</dbReference>
<proteinExistence type="predicted"/>
<comment type="caution">
    <text evidence="2">The sequence shown here is derived from an EMBL/GenBank/DDBJ whole genome shotgun (WGS) entry which is preliminary data.</text>
</comment>
<protein>
    <submittedName>
        <fullName evidence="2">Alpha/beta hydrolase</fullName>
    </submittedName>
</protein>